<dbReference type="EMBL" id="SJPP01000006">
    <property type="protein sequence ID" value="TWU03045.1"/>
    <property type="molecule type" value="Genomic_DNA"/>
</dbReference>
<dbReference type="AlphaFoldDB" id="A0A5C6ASS2"/>
<dbReference type="PANTHER" id="PTHR35889">
    <property type="entry name" value="CYCLOINULO-OLIGOSACCHARIDE FRUCTANOTRANSFERASE-RELATED"/>
    <property type="match status" value="1"/>
</dbReference>
<feature type="domain" description="DUF1549" evidence="1">
    <location>
        <begin position="323"/>
        <end position="505"/>
    </location>
</feature>
<comment type="caution">
    <text evidence="3">The sequence shown here is derived from an EMBL/GenBank/DDBJ whole genome shotgun (WGS) entry which is preliminary data.</text>
</comment>
<organism evidence="3 4">
    <name type="scientific">Symmachiella macrocystis</name>
    <dbReference type="NCBI Taxonomy" id="2527985"/>
    <lineage>
        <taxon>Bacteria</taxon>
        <taxon>Pseudomonadati</taxon>
        <taxon>Planctomycetota</taxon>
        <taxon>Planctomycetia</taxon>
        <taxon>Planctomycetales</taxon>
        <taxon>Planctomycetaceae</taxon>
        <taxon>Symmachiella</taxon>
    </lineage>
</organism>
<dbReference type="RefSeq" id="WP_146374505.1">
    <property type="nucleotide sequence ID" value="NZ_SJPP01000006.1"/>
</dbReference>
<dbReference type="Proteomes" id="UP000320735">
    <property type="component" value="Unassembled WGS sequence"/>
</dbReference>
<accession>A0A5C6ASS2</accession>
<name>A0A5C6ASS2_9PLAN</name>
<sequence>MHKKLQLDCRYLAPLLLVVYAGVANAGIVVNPPVVELGSPEVTYQVLVTEQPSTGGQLDRTRSARYEVVDTNIAIVNPDGLIRPRHDGKTELIVRYVDDTVRVPITVRGVDHPQPVSFRHEIMPILTKSGCNSGGCHGKADGQNGFKLSVFGYDADIDYDSLTKGGRGRRVFPASSDQSLLLLKGSAQVPHGGGRKLKPNSHRYRLLRRWIDEGAHRDLGRRAALVRIEVQPKQISLSPHGHQQLRVTATDADGNRFCVTTEGAYNSNADTIATIDGRGWITAGDIPGEAAMVVSFMGQVDVCRVTLPREGVDFARPPETNFVDKHAWDKLKQLGIQPSRPASDAMFLRRVYLDVIGTLPTTEEARAFLSSDNPAKRAQLIDNLFRRPAYADYWALLWADILRVDQGVVQPQGAVAMTRWLRKQIAQNRPYDEFVYDILTARGNIYAEGPAAFFRAVKDPDELSRSISQLFLGVRIECAQCHHHPSERWGQDDYFAFAGFFTGIKHKPLPTGAISIMPVPGTDTIHPLSGVSVATAALGAGPADFTGRRDRREVLADWLTSDDNPFFAKMIVNRIWAHYLGRGLIEPIDDIRATNPPSNEPLMEALIAHLREVNFDLRAFTKTLLNSRLYQLSSESNDGNVDDFQNFSHALFKPIKAEVLLDAVNQVAGTNEKFVGWPTGYRAIQVWDNRLPSYFFRIFGRPLRTSVCQCDRGDDPSISQALHLMNSREFAEKIRNPTGRARQIANSEMSHVEMVETLYLAALSRFPTVGEQQVMSEAFKNSVSDTQTAVEDVLWTLLNTKEFMYNH</sequence>
<proteinExistence type="predicted"/>
<evidence type="ECO:0000259" key="2">
    <source>
        <dbReference type="Pfam" id="PF07587"/>
    </source>
</evidence>
<dbReference type="Gene3D" id="2.60.40.1080">
    <property type="match status" value="1"/>
</dbReference>
<evidence type="ECO:0000313" key="4">
    <source>
        <dbReference type="Proteomes" id="UP000320735"/>
    </source>
</evidence>
<reference evidence="3 4" key="1">
    <citation type="submission" date="2019-02" db="EMBL/GenBank/DDBJ databases">
        <title>Deep-cultivation of Planctomycetes and their phenomic and genomic characterization uncovers novel biology.</title>
        <authorList>
            <person name="Wiegand S."/>
            <person name="Jogler M."/>
            <person name="Boedeker C."/>
            <person name="Pinto D."/>
            <person name="Vollmers J."/>
            <person name="Rivas-Marin E."/>
            <person name="Kohn T."/>
            <person name="Peeters S.H."/>
            <person name="Heuer A."/>
            <person name="Rast P."/>
            <person name="Oberbeckmann S."/>
            <person name="Bunk B."/>
            <person name="Jeske O."/>
            <person name="Meyerdierks A."/>
            <person name="Storesund J.E."/>
            <person name="Kallscheuer N."/>
            <person name="Luecker S."/>
            <person name="Lage O.M."/>
            <person name="Pohl T."/>
            <person name="Merkel B.J."/>
            <person name="Hornburger P."/>
            <person name="Mueller R.-W."/>
            <person name="Bruemmer F."/>
            <person name="Labrenz M."/>
            <person name="Spormann A.M."/>
            <person name="Op Den Camp H."/>
            <person name="Overmann J."/>
            <person name="Amann R."/>
            <person name="Jetten M.S.M."/>
            <person name="Mascher T."/>
            <person name="Medema M.H."/>
            <person name="Devos D.P."/>
            <person name="Kaster A.-K."/>
            <person name="Ovreas L."/>
            <person name="Rohde M."/>
            <person name="Galperin M.Y."/>
            <person name="Jogler C."/>
        </authorList>
    </citation>
    <scope>NUCLEOTIDE SEQUENCE [LARGE SCALE GENOMIC DNA]</scope>
    <source>
        <strain evidence="3 4">CA54</strain>
    </source>
</reference>
<dbReference type="PANTHER" id="PTHR35889:SF3">
    <property type="entry name" value="F-BOX DOMAIN-CONTAINING PROTEIN"/>
    <property type="match status" value="1"/>
</dbReference>
<dbReference type="Pfam" id="PF07583">
    <property type="entry name" value="PSCyt2"/>
    <property type="match status" value="1"/>
</dbReference>
<evidence type="ECO:0000259" key="1">
    <source>
        <dbReference type="Pfam" id="PF07583"/>
    </source>
</evidence>
<protein>
    <submittedName>
        <fullName evidence="3">Bacterial Ig-like domain (Group 2)</fullName>
    </submittedName>
</protein>
<evidence type="ECO:0000313" key="3">
    <source>
        <dbReference type="EMBL" id="TWU03045.1"/>
    </source>
</evidence>
<dbReference type="InterPro" id="IPR022655">
    <property type="entry name" value="DUF1553"/>
</dbReference>
<dbReference type="OrthoDB" id="225441at2"/>
<dbReference type="InterPro" id="IPR011444">
    <property type="entry name" value="DUF1549"/>
</dbReference>
<gene>
    <name evidence="3" type="ORF">CA54_61290</name>
</gene>
<keyword evidence="4" id="KW-1185">Reference proteome</keyword>
<feature type="domain" description="DUF1553" evidence="2">
    <location>
        <begin position="551"/>
        <end position="777"/>
    </location>
</feature>
<dbReference type="Pfam" id="PF07587">
    <property type="entry name" value="PSD1"/>
    <property type="match status" value="1"/>
</dbReference>